<dbReference type="InterPro" id="IPR032812">
    <property type="entry name" value="SbsA_Ig"/>
</dbReference>
<feature type="signal peptide" evidence="4">
    <location>
        <begin position="1"/>
        <end position="29"/>
    </location>
</feature>
<dbReference type="Pfam" id="PF13205">
    <property type="entry name" value="Big_5"/>
    <property type="match status" value="1"/>
</dbReference>
<dbReference type="InterPro" id="IPR038081">
    <property type="entry name" value="CalX-like_sf"/>
</dbReference>
<proteinExistence type="inferred from homology"/>
<dbReference type="EMBL" id="JAKRRY010000018">
    <property type="protein sequence ID" value="MCW8347101.1"/>
    <property type="molecule type" value="Genomic_DNA"/>
</dbReference>
<evidence type="ECO:0000256" key="4">
    <source>
        <dbReference type="SAM" id="SignalP"/>
    </source>
</evidence>
<dbReference type="Pfam" id="PF17963">
    <property type="entry name" value="Big_9"/>
    <property type="match status" value="5"/>
</dbReference>
<dbReference type="Gene3D" id="2.60.40.2030">
    <property type="match status" value="2"/>
</dbReference>
<dbReference type="NCBIfam" id="NF012211">
    <property type="entry name" value="tand_rpt_95"/>
    <property type="match status" value="4"/>
</dbReference>
<dbReference type="Gene3D" id="2.60.40.2810">
    <property type="match status" value="1"/>
</dbReference>
<keyword evidence="3" id="KW-0406">Ion transport</keyword>
<feature type="chain" id="PRO_5040865738" evidence="4">
    <location>
        <begin position="30"/>
        <end position="2651"/>
    </location>
</feature>
<comment type="similarity">
    <text evidence="1">Belongs to the outer membrane OOP (TC 1.B.6) superfamily. OmpA family.</text>
</comment>
<comment type="caution">
    <text evidence="7">The sequence shown here is derived from an EMBL/GenBank/DDBJ whole genome shotgun (WGS) entry which is preliminary data.</text>
</comment>
<keyword evidence="3" id="KW-0813">Transport</keyword>
<keyword evidence="2 4" id="KW-0732">Signal</keyword>
<dbReference type="SUPFAM" id="SSF141072">
    <property type="entry name" value="CalX-like"/>
    <property type="match status" value="2"/>
</dbReference>
<organism evidence="7 8">
    <name type="scientific">Vibrio qingdaonensis</name>
    <dbReference type="NCBI Taxonomy" id="2829491"/>
    <lineage>
        <taxon>Bacteria</taxon>
        <taxon>Pseudomonadati</taxon>
        <taxon>Pseudomonadota</taxon>
        <taxon>Gammaproteobacteria</taxon>
        <taxon>Vibrionales</taxon>
        <taxon>Vibrionaceae</taxon>
        <taxon>Vibrio</taxon>
    </lineage>
</organism>
<feature type="domain" description="Outer membrane protein OmpA-like transmembrane" evidence="5">
    <location>
        <begin position="2472"/>
        <end position="2637"/>
    </location>
</feature>
<dbReference type="GO" id="GO:0009279">
    <property type="term" value="C:cell outer membrane"/>
    <property type="evidence" value="ECO:0007669"/>
    <property type="project" value="InterPro"/>
</dbReference>
<evidence type="ECO:0000259" key="6">
    <source>
        <dbReference type="Pfam" id="PF13205"/>
    </source>
</evidence>
<dbReference type="NCBIfam" id="NF041766">
    <property type="entry name" value="choice_anch_U"/>
    <property type="match status" value="1"/>
</dbReference>
<evidence type="ECO:0000313" key="8">
    <source>
        <dbReference type="Proteomes" id="UP001155587"/>
    </source>
</evidence>
<protein>
    <submittedName>
        <fullName evidence="7">Ig-like domain-containing protein</fullName>
    </submittedName>
</protein>
<dbReference type="InterPro" id="IPR000498">
    <property type="entry name" value="OmpA-like_TM_dom"/>
</dbReference>
<keyword evidence="3" id="KW-0812">Transmembrane</keyword>
<name>A0A9X3CPK9_9VIBR</name>
<evidence type="ECO:0000256" key="3">
    <source>
        <dbReference type="ARBA" id="ARBA00023114"/>
    </source>
</evidence>
<evidence type="ECO:0000256" key="2">
    <source>
        <dbReference type="ARBA" id="ARBA00022729"/>
    </source>
</evidence>
<keyword evidence="3" id="KW-0626">Porin</keyword>
<evidence type="ECO:0000259" key="5">
    <source>
        <dbReference type="Pfam" id="PF01389"/>
    </source>
</evidence>
<dbReference type="SUPFAM" id="SSF56925">
    <property type="entry name" value="OMPA-like"/>
    <property type="match status" value="1"/>
</dbReference>
<accession>A0A9X3CPK9</accession>
<dbReference type="RefSeq" id="WP_265675637.1">
    <property type="nucleotide sequence ID" value="NZ_JAKRRY010000018.1"/>
</dbReference>
<dbReference type="GO" id="GO:0015288">
    <property type="term" value="F:porin activity"/>
    <property type="evidence" value="ECO:0007669"/>
    <property type="project" value="UniProtKB-KW"/>
</dbReference>
<dbReference type="InterPro" id="IPR053784">
    <property type="entry name" value="Choice_anch_U_dom"/>
</dbReference>
<gene>
    <name evidence="7" type="ORF">MD535_13940</name>
</gene>
<dbReference type="PANTHER" id="PTHR34720">
    <property type="entry name" value="MICROCYSTIN DEPENDENT PROTEIN"/>
    <property type="match status" value="1"/>
</dbReference>
<feature type="domain" description="SbsA Ig-like" evidence="6">
    <location>
        <begin position="610"/>
        <end position="733"/>
    </location>
</feature>
<dbReference type="PANTHER" id="PTHR34720:SF9">
    <property type="entry name" value="BLR4714 PROTEIN"/>
    <property type="match status" value="1"/>
</dbReference>
<keyword evidence="8" id="KW-1185">Reference proteome</keyword>
<dbReference type="GO" id="GO:0046930">
    <property type="term" value="C:pore complex"/>
    <property type="evidence" value="ECO:0007669"/>
    <property type="project" value="UniProtKB-KW"/>
</dbReference>
<sequence length="2651" mass="276103">MIRKQAEYPRRVARVFVLFLLGMTCSSSALSSTFTFDSSSGQGTPTLTTTADGVTLTATQSNGNDINVNTGFLHPMVSLQVSDTWTIAFDSPLSISQFQIGQFAAADSNGSYIFTPDNGRAVSISSNHEDLNDGLAILIVDDWTSVSSITMSVDTIDNHRVGINNIEFTIAVAADITPPLFENVTPSLSSVSNSGASLSIDLDEDGTAYYVVVADASTAPTSSQVKAGQDASGNSALTSGSMITTSTVGLATINGLNDGDKYDVYVVAQDNANNLQTSPTTLDLATLDTAPNVSSITVSGSPASNATSIDFIVNFSDSVENISTDDFTAKLGGAISAGLSVSSVSASSGNTVTVTVAVNNVAGDVRLDLNGNTNIADESSNTPAAYSAGATHTTDATVPTVTSIARKTPNTESTNVDSLLWTISFSEAVSNIDTSDFVVSGTTATINNVSVSSGASVDVTVSGGNLSTVDGTVALALSDSNDVIDAGGNAISVRTPTGVNESYSLDNSAPSFSPVSDSSNGKYKAGDVVTISAGLGEAGLTVTANLSVLDSDFATDVALSNLGNNTYSVTTPALNLQSNMQEGSGITVTITASDALGNQSTDSSLSLWLDKTAPTFNASGSTPLDNANGIAVANNLELDFSEAVALVATKTIQLYDVTNSAIFETYTVDDTASATGSLGGTLTRSGDTLTINPSSDFLVGTEYALVVDSEAIIDGVGNAFAGISDYAVYNFVTLPELSISVAQSNIIENAGVTTYTVALLDGKGNPFTATEALIIDIQFTGVATLVDDYTVTGLNGSNQITVDQGNSSATFSVTAVYDDAVDDNGETIIASLDSVSSGVANIGSGSSATVTINQNSVPVFAGLDSTPAYTENGSAVVIDNDVTISDAELDALNSGSGNYDGASLTISRSSGASSNDVFGHSGLVGALTEGGNLTYNSVVVGTVTVNSNGSLTLTFNSSASSAIVDGVLQSITYENNANEPASSVSLKFVFNDGLETTSGSNLVVASITEINDAPTLTALGLNPEFIEGGSAAQVFSGSSVSTVEANQNINGLTMTVSNVSDSGAEKLSVDGVSIILDSGQSGTTSSGLSYTVSVESQIATLTLTGGSLTEAESQSLVDSITYQNDSHDPNTSSNRTVSLTNISESGSENTKSNLAIASAVTITAVDDEPTITANAQNPTYNEGASASLLYSSSVIDTIESDQSLTGATFTVSGVVDIGSEAMVVDATEVLLSDGQTGTTAYNSVNYSVSLSGSVATVILSNVNGTVTQAQLLLDNLAYINTSDDPTEGDRVITLTQITDSGSLTGDNDNVNDTLTLASTAAVKAVNDEPTLVLTPQNPTFTENSTSVSLYASSTLSTVETGQSVKALALSVANVVNGSREYLVVDGEDIALVDGTVGITQSNSFQYLVLQVGELLLVTVQKEDSEAAYQTLVDSVQYKYEAEDITSGSRTVAVYGLTDNGQKQNGGDDSNTQLNLSATVTVVGVNDDPTITISSTLTTDEDNNQTLSFSFSDVDGDTVTAREKTAPSHGAIAITGEDIVYTPEANFNGSDSFTITLTDGNGFTTDKTVNVTVDSINDEPTITISSTLTTDEDNNQTLSFSFSDVDGDTVTASEKTAPSHGAIAITGEDIVYTPDANFNGSDSFTITLTDGNGFTTDKTVNVTVDSVNDEPTITISSTLVTNEDIDGTLTYTFEDIDGDVVSATEKRAPEYGSISINGASIVYTPTNNYNGNDSFTITLTDDSGYQYDHIVEVTVNTVNDEPIVENEVLSMGQTSEGIYQFSVLDNDVDPDADSLSIAWVMSDEGLVSINNNQIVLELDHNGLVAIKYGVTDGNGAQVIGQVQLEIITNGGPEITAPNDVEVNATGLFTKVDLGVAMAENASGEQLAVTLVNSDTFFEPGVHKVFWKATDAYGEQAQDHQIVIVHPLVSIGKNDGVAEGSRQTIKIYLNGIAAHYPVTVPFTVGGSANQEDHDLVASEFIINEGTEGEVTINIFDDGQTEGDETVTVTLDDSFNLGSKSTYTLTVYESNVSPEVTLSIKQDNQIRSVQSKSDGNIIIAATVSDPNSEDTHSYHWINDRAEIANVSVLDSQFEFDPSEMAAGIYQISLQVTDSANGSVTVPAYVEVVEVLTSLGMEDSDGDLIPDVQEGYSDLDNDGIPDFQDAIGECNVIQQYALESENYLVEGDSGVCLRKGSTIAESQSGGALLMNSELPQDSGANNVGGVFDYIAYGLPEAGQSYQIVIPQRLPVPSDAVYRKYNDVDGWKDYYLDDNNVVASTHGYEGYCPPPGDDAWQVGLTEGHWCVQLTIQDGGPNDDDATANGTIVDPGGVATLSKNNLPVASNDEASVVMGGTVRVDVLRNDSDVDQDNLTLTGVSANFGEVSIINDAISYQAPATFYGEDEIKYSVSDGNGGTAYAKVAVSVNLPATGNAYNSASGGSFGGLLLGLVSFVALLRRKQAGLLVLSFYIVCSPHAVADWYVKGELGQSRAEDRLSEDIQVVSLEDTDVAWSFGVGYRFDSDWALQMSYVNLGQSSATLSADANTTPEEYHSKVSQATPALGNGVSLGVDYAFWSNEWVSVNAAAGAYAWKTDFTSEYQNKTITSSETGIDPYLGVSFNGKVTSQFSVGVQATRYFIRLNDVTVYGAVMEYSFAQ</sequence>
<dbReference type="Gene3D" id="2.40.160.20">
    <property type="match status" value="1"/>
</dbReference>
<evidence type="ECO:0000256" key="1">
    <source>
        <dbReference type="ARBA" id="ARBA00005710"/>
    </source>
</evidence>
<reference evidence="7" key="1">
    <citation type="submission" date="2022-02" db="EMBL/GenBank/DDBJ databases">
        <title>Vibrio sp. nov, a new bacterium isolated from seawater.</title>
        <authorList>
            <person name="Yuan Y."/>
        </authorList>
    </citation>
    <scope>NUCLEOTIDE SEQUENCE</scope>
    <source>
        <strain evidence="7">ZSDZ65</strain>
    </source>
</reference>
<evidence type="ECO:0000313" key="7">
    <source>
        <dbReference type="EMBL" id="MCW8347101.1"/>
    </source>
</evidence>
<dbReference type="Gene3D" id="2.60.40.3440">
    <property type="match status" value="3"/>
</dbReference>
<dbReference type="Proteomes" id="UP001155587">
    <property type="component" value="Unassembled WGS sequence"/>
</dbReference>
<dbReference type="InterPro" id="IPR011250">
    <property type="entry name" value="OMP/PagP_B-barrel"/>
</dbReference>
<dbReference type="Pfam" id="PF01389">
    <property type="entry name" value="OmpA_membrane"/>
    <property type="match status" value="1"/>
</dbReference>